<keyword evidence="2" id="KW-1185">Reference proteome</keyword>
<reference evidence="1" key="1">
    <citation type="submission" date="2023-04" db="EMBL/GenBank/DDBJ databases">
        <title>A chromosome-level genome assembly of the parasitoid wasp Eretmocerus hayati.</title>
        <authorList>
            <person name="Zhong Y."/>
            <person name="Liu S."/>
            <person name="Liu Y."/>
        </authorList>
    </citation>
    <scope>NUCLEOTIDE SEQUENCE</scope>
    <source>
        <strain evidence="1">ZJU_SS_LIU_2023</strain>
    </source>
</reference>
<evidence type="ECO:0000313" key="2">
    <source>
        <dbReference type="Proteomes" id="UP001239111"/>
    </source>
</evidence>
<organism evidence="1 2">
    <name type="scientific">Eretmocerus hayati</name>
    <dbReference type="NCBI Taxonomy" id="131215"/>
    <lineage>
        <taxon>Eukaryota</taxon>
        <taxon>Metazoa</taxon>
        <taxon>Ecdysozoa</taxon>
        <taxon>Arthropoda</taxon>
        <taxon>Hexapoda</taxon>
        <taxon>Insecta</taxon>
        <taxon>Pterygota</taxon>
        <taxon>Neoptera</taxon>
        <taxon>Endopterygota</taxon>
        <taxon>Hymenoptera</taxon>
        <taxon>Apocrita</taxon>
        <taxon>Proctotrupomorpha</taxon>
        <taxon>Chalcidoidea</taxon>
        <taxon>Aphelinidae</taxon>
        <taxon>Aphelininae</taxon>
        <taxon>Eretmocerus</taxon>
    </lineage>
</organism>
<accession>A0ACC2P6C5</accession>
<protein>
    <submittedName>
        <fullName evidence="1">Uncharacterized protein</fullName>
    </submittedName>
</protein>
<evidence type="ECO:0000313" key="1">
    <source>
        <dbReference type="EMBL" id="KAJ8678950.1"/>
    </source>
</evidence>
<gene>
    <name evidence="1" type="ORF">QAD02_014737</name>
</gene>
<proteinExistence type="predicted"/>
<comment type="caution">
    <text evidence="1">The sequence shown here is derived from an EMBL/GenBank/DDBJ whole genome shotgun (WGS) entry which is preliminary data.</text>
</comment>
<sequence>MMKIFFHVFRFWIIKNPFVLLLLIGCIFSNFFSEARILKKCEAYKELSLAPMIENQWKLRYLCVMMYESKFDTALEKPKRGTYSYGILQLGSDQACKNHGRGGLCNQNCKDFTDEDLMDDIACAKKIENKFGFQYWANSNSKCDRLEKLPTVTDCLK</sequence>
<name>A0ACC2P6C5_9HYME</name>
<dbReference type="EMBL" id="CM056742">
    <property type="protein sequence ID" value="KAJ8678950.1"/>
    <property type="molecule type" value="Genomic_DNA"/>
</dbReference>
<dbReference type="Proteomes" id="UP001239111">
    <property type="component" value="Chromosome 2"/>
</dbReference>